<feature type="domain" description="Major facilitator superfamily (MFS) profile" evidence="13">
    <location>
        <begin position="24"/>
        <end position="422"/>
    </location>
</feature>
<dbReference type="GO" id="GO:0046677">
    <property type="term" value="P:response to antibiotic"/>
    <property type="evidence" value="ECO:0007669"/>
    <property type="project" value="UniProtKB-KW"/>
</dbReference>
<name>A0A840MNL9_9PROT</name>
<comment type="caution">
    <text evidence="14">The sequence shown here is derived from an EMBL/GenBank/DDBJ whole genome shotgun (WGS) entry which is preliminary data.</text>
</comment>
<evidence type="ECO:0000256" key="1">
    <source>
        <dbReference type="ARBA" id="ARBA00004429"/>
    </source>
</evidence>
<accession>A0A840MNL9</accession>
<comment type="similarity">
    <text evidence="10">Belongs to the major facilitator superfamily. MdfA family.</text>
</comment>
<feature type="transmembrane region" description="Helical" evidence="12">
    <location>
        <begin position="90"/>
        <end position="113"/>
    </location>
</feature>
<dbReference type="GO" id="GO:0015385">
    <property type="term" value="F:sodium:proton antiporter activity"/>
    <property type="evidence" value="ECO:0007669"/>
    <property type="project" value="TreeGrafter"/>
</dbReference>
<evidence type="ECO:0000256" key="12">
    <source>
        <dbReference type="SAM" id="Phobius"/>
    </source>
</evidence>
<evidence type="ECO:0000256" key="11">
    <source>
        <dbReference type="ARBA" id="ARBA00040126"/>
    </source>
</evidence>
<keyword evidence="8 12" id="KW-0472">Membrane</keyword>
<keyword evidence="15" id="KW-1185">Reference proteome</keyword>
<feature type="transmembrane region" description="Helical" evidence="12">
    <location>
        <begin position="119"/>
        <end position="136"/>
    </location>
</feature>
<comment type="subcellular location">
    <subcellularLocation>
        <location evidence="1">Cell inner membrane</location>
        <topology evidence="1">Multi-pass membrane protein</topology>
    </subcellularLocation>
</comment>
<keyword evidence="5" id="KW-0997">Cell inner membrane</keyword>
<dbReference type="InterPro" id="IPR036259">
    <property type="entry name" value="MFS_trans_sf"/>
</dbReference>
<feature type="transmembrane region" description="Helical" evidence="12">
    <location>
        <begin position="179"/>
        <end position="198"/>
    </location>
</feature>
<protein>
    <recommendedName>
        <fullName evidence="11">Multidrug transporter MdfA</fullName>
    </recommendedName>
</protein>
<feature type="transmembrane region" description="Helical" evidence="12">
    <location>
        <begin position="59"/>
        <end position="78"/>
    </location>
</feature>
<dbReference type="GO" id="GO:0005886">
    <property type="term" value="C:plasma membrane"/>
    <property type="evidence" value="ECO:0007669"/>
    <property type="project" value="UniProtKB-SubCell"/>
</dbReference>
<evidence type="ECO:0000256" key="9">
    <source>
        <dbReference type="ARBA" id="ARBA00023251"/>
    </source>
</evidence>
<keyword evidence="7 12" id="KW-1133">Transmembrane helix</keyword>
<organism evidence="14 15">
    <name type="scientific">Chitinivorax tropicus</name>
    <dbReference type="NCBI Taxonomy" id="714531"/>
    <lineage>
        <taxon>Bacteria</taxon>
        <taxon>Pseudomonadati</taxon>
        <taxon>Pseudomonadota</taxon>
        <taxon>Betaproteobacteria</taxon>
        <taxon>Chitinivorax</taxon>
    </lineage>
</organism>
<keyword evidence="9" id="KW-0046">Antibiotic resistance</keyword>
<feature type="transmembrane region" description="Helical" evidence="12">
    <location>
        <begin position="301"/>
        <end position="320"/>
    </location>
</feature>
<dbReference type="PROSITE" id="PS50850">
    <property type="entry name" value="MFS"/>
    <property type="match status" value="1"/>
</dbReference>
<feature type="transmembrane region" description="Helical" evidence="12">
    <location>
        <begin position="326"/>
        <end position="350"/>
    </location>
</feature>
<evidence type="ECO:0000256" key="8">
    <source>
        <dbReference type="ARBA" id="ARBA00023136"/>
    </source>
</evidence>
<feature type="transmembrane region" description="Helical" evidence="12">
    <location>
        <begin position="21"/>
        <end position="39"/>
    </location>
</feature>
<evidence type="ECO:0000259" key="13">
    <source>
        <dbReference type="PROSITE" id="PS50850"/>
    </source>
</evidence>
<dbReference type="Proteomes" id="UP000575898">
    <property type="component" value="Unassembled WGS sequence"/>
</dbReference>
<proteinExistence type="inferred from homology"/>
<evidence type="ECO:0000313" key="15">
    <source>
        <dbReference type="Proteomes" id="UP000575898"/>
    </source>
</evidence>
<keyword evidence="6 12" id="KW-0812">Transmembrane</keyword>
<dbReference type="Pfam" id="PF07690">
    <property type="entry name" value="MFS_1"/>
    <property type="match status" value="1"/>
</dbReference>
<dbReference type="PROSITE" id="PS00216">
    <property type="entry name" value="SUGAR_TRANSPORT_1"/>
    <property type="match status" value="1"/>
</dbReference>
<feature type="transmembrane region" description="Helical" evidence="12">
    <location>
        <begin position="238"/>
        <end position="259"/>
    </location>
</feature>
<reference evidence="14 15" key="1">
    <citation type="submission" date="2020-08" db="EMBL/GenBank/DDBJ databases">
        <title>Genomic Encyclopedia of Type Strains, Phase IV (KMG-IV): sequencing the most valuable type-strain genomes for metagenomic binning, comparative biology and taxonomic classification.</title>
        <authorList>
            <person name="Goeker M."/>
        </authorList>
    </citation>
    <scope>NUCLEOTIDE SEQUENCE [LARGE SCALE GENOMIC DNA]</scope>
    <source>
        <strain evidence="14 15">DSM 27165</strain>
    </source>
</reference>
<dbReference type="Gene3D" id="1.20.1720.10">
    <property type="entry name" value="Multidrug resistance protein D"/>
    <property type="match status" value="1"/>
</dbReference>
<sequence>MNRATETSPPRSLLPISRHRMIGFCVLLALFEWITYVGSDLVMPAMLDVVADLHATPQHVPTALNAYLLGGVAFQWLIGPLADRFGRRPVLLAGVLLFAVSFLITPAITHIQAFNLLRFVQGVGLGFVVVVSYPILQEAFHETDAVRLMALLANIALLSPLLGPLMGGVLLNWLSWRELFISIGGLALLVMVGLWRYLPETIGVRRTDGTMLQPVPLCLRDMAGNYLRLLRQPRFMQGSLALGLLSVPLIAWIGIAPVLMMEHAGWSMMSYGLGQLPIFGGLIIGNLALHQLAGKYALPQLIRYACWPILAGLIGGWLAALGGGGLPTLLVSLSLYAFGMGICNASLYRLTLFADDGAKGSVAAMLGMVSVATIGLGSSLLAHLGAGDSPAAFVSGALLAASLALPLLWRLLKPAPLAMASP</sequence>
<evidence type="ECO:0000313" key="14">
    <source>
        <dbReference type="EMBL" id="MBB5016841.1"/>
    </source>
</evidence>
<evidence type="ECO:0000256" key="7">
    <source>
        <dbReference type="ARBA" id="ARBA00022989"/>
    </source>
</evidence>
<feature type="transmembrane region" description="Helical" evidence="12">
    <location>
        <begin position="271"/>
        <end position="289"/>
    </location>
</feature>
<evidence type="ECO:0000256" key="3">
    <source>
        <dbReference type="ARBA" id="ARBA00022448"/>
    </source>
</evidence>
<dbReference type="SUPFAM" id="SSF103473">
    <property type="entry name" value="MFS general substrate transporter"/>
    <property type="match status" value="1"/>
</dbReference>
<evidence type="ECO:0000256" key="6">
    <source>
        <dbReference type="ARBA" id="ARBA00022692"/>
    </source>
</evidence>
<dbReference type="GO" id="GO:1990961">
    <property type="term" value="P:xenobiotic detoxification by transmembrane export across the plasma membrane"/>
    <property type="evidence" value="ECO:0007669"/>
    <property type="project" value="TreeGrafter"/>
</dbReference>
<evidence type="ECO:0000256" key="4">
    <source>
        <dbReference type="ARBA" id="ARBA00022475"/>
    </source>
</evidence>
<feature type="transmembrane region" description="Helical" evidence="12">
    <location>
        <begin position="391"/>
        <end position="412"/>
    </location>
</feature>
<dbReference type="PANTHER" id="PTHR23502">
    <property type="entry name" value="MAJOR FACILITATOR SUPERFAMILY"/>
    <property type="match status" value="1"/>
</dbReference>
<dbReference type="InterPro" id="IPR005829">
    <property type="entry name" value="Sugar_transporter_CS"/>
</dbReference>
<gene>
    <name evidence="14" type="ORF">HNQ59_000103</name>
</gene>
<keyword evidence="4" id="KW-1003">Cell membrane</keyword>
<comment type="subunit">
    <text evidence="2">Monomer.</text>
</comment>
<evidence type="ECO:0000256" key="5">
    <source>
        <dbReference type="ARBA" id="ARBA00022519"/>
    </source>
</evidence>
<dbReference type="PANTHER" id="PTHR23502:SF43">
    <property type="entry name" value="MULTIDRUG TRANSPORTER MDFA"/>
    <property type="match status" value="1"/>
</dbReference>
<dbReference type="EMBL" id="JACHHY010000001">
    <property type="protein sequence ID" value="MBB5016841.1"/>
    <property type="molecule type" value="Genomic_DNA"/>
</dbReference>
<feature type="transmembrane region" description="Helical" evidence="12">
    <location>
        <begin position="148"/>
        <end position="173"/>
    </location>
</feature>
<dbReference type="AlphaFoldDB" id="A0A840MNL9"/>
<dbReference type="InterPro" id="IPR020846">
    <property type="entry name" value="MFS_dom"/>
</dbReference>
<dbReference type="RefSeq" id="WP_184033687.1">
    <property type="nucleotide sequence ID" value="NZ_JACHHY010000001.1"/>
</dbReference>
<dbReference type="InterPro" id="IPR011701">
    <property type="entry name" value="MFS"/>
</dbReference>
<keyword evidence="3" id="KW-0813">Transport</keyword>
<evidence type="ECO:0000256" key="10">
    <source>
        <dbReference type="ARBA" id="ARBA00038406"/>
    </source>
</evidence>
<evidence type="ECO:0000256" key="2">
    <source>
        <dbReference type="ARBA" id="ARBA00011245"/>
    </source>
</evidence>
<feature type="transmembrane region" description="Helical" evidence="12">
    <location>
        <begin position="362"/>
        <end position="385"/>
    </location>
</feature>